<dbReference type="InterPro" id="IPR011601">
    <property type="entry name" value="MurB_C"/>
</dbReference>
<dbReference type="Proteomes" id="UP001501410">
    <property type="component" value="Unassembled WGS sequence"/>
</dbReference>
<dbReference type="Pfam" id="PF01565">
    <property type="entry name" value="FAD_binding_4"/>
    <property type="match status" value="1"/>
</dbReference>
<evidence type="ECO:0000313" key="21">
    <source>
        <dbReference type="EMBL" id="GAA4457437.1"/>
    </source>
</evidence>
<comment type="pathway">
    <text evidence="4 19">Cell wall biogenesis; peptidoglycan biosynthesis.</text>
</comment>
<evidence type="ECO:0000256" key="19">
    <source>
        <dbReference type="HAMAP-Rule" id="MF_00037"/>
    </source>
</evidence>
<keyword evidence="10 19" id="KW-0274">FAD</keyword>
<keyword evidence="16 19" id="KW-0961">Cell wall biogenesis/degradation</keyword>
<dbReference type="PANTHER" id="PTHR21071">
    <property type="entry name" value="UDP-N-ACETYLENOLPYRUVOYLGLUCOSAMINE REDUCTASE"/>
    <property type="match status" value="1"/>
</dbReference>
<feature type="active site" evidence="19">
    <location>
        <position position="159"/>
    </location>
</feature>
<evidence type="ECO:0000256" key="17">
    <source>
        <dbReference type="ARBA" id="ARBA00031026"/>
    </source>
</evidence>
<keyword evidence="11 19" id="KW-0521">NADP</keyword>
<evidence type="ECO:0000256" key="4">
    <source>
        <dbReference type="ARBA" id="ARBA00004752"/>
    </source>
</evidence>
<evidence type="ECO:0000256" key="5">
    <source>
        <dbReference type="ARBA" id="ARBA00012518"/>
    </source>
</evidence>
<dbReference type="PROSITE" id="PS51387">
    <property type="entry name" value="FAD_PCMH"/>
    <property type="match status" value="1"/>
</dbReference>
<dbReference type="InterPro" id="IPR016169">
    <property type="entry name" value="FAD-bd_PCMH_sub2"/>
</dbReference>
<dbReference type="EMBL" id="BAABEZ010000022">
    <property type="protein sequence ID" value="GAA4457437.1"/>
    <property type="molecule type" value="Genomic_DNA"/>
</dbReference>
<keyword evidence="13 19" id="KW-0573">Peptidoglycan synthesis</keyword>
<comment type="catalytic activity">
    <reaction evidence="18 19">
        <text>UDP-N-acetyl-alpha-D-muramate + NADP(+) = UDP-N-acetyl-3-O-(1-carboxyvinyl)-alpha-D-glucosamine + NADPH + H(+)</text>
        <dbReference type="Rhea" id="RHEA:12248"/>
        <dbReference type="ChEBI" id="CHEBI:15378"/>
        <dbReference type="ChEBI" id="CHEBI:57783"/>
        <dbReference type="ChEBI" id="CHEBI:58349"/>
        <dbReference type="ChEBI" id="CHEBI:68483"/>
        <dbReference type="ChEBI" id="CHEBI:70757"/>
        <dbReference type="EC" id="1.3.1.98"/>
    </reaction>
</comment>
<dbReference type="HAMAP" id="MF_00037">
    <property type="entry name" value="MurB"/>
    <property type="match status" value="1"/>
</dbReference>
<comment type="similarity">
    <text evidence="19">Belongs to the MurB family.</text>
</comment>
<protein>
    <recommendedName>
        <fullName evidence="6 19">UDP-N-acetylenolpyruvoylglucosamine reductase</fullName>
        <ecNumber evidence="5 19">1.3.1.98</ecNumber>
    </recommendedName>
    <alternativeName>
        <fullName evidence="17 19">UDP-N-acetylmuramate dehydrogenase</fullName>
    </alternativeName>
</protein>
<evidence type="ECO:0000256" key="9">
    <source>
        <dbReference type="ARBA" id="ARBA00022630"/>
    </source>
</evidence>
<dbReference type="Gene3D" id="3.30.465.10">
    <property type="match status" value="1"/>
</dbReference>
<dbReference type="Gene3D" id="3.30.43.10">
    <property type="entry name" value="Uridine Diphospho-n-acetylenolpyruvylglucosamine Reductase, domain 2"/>
    <property type="match status" value="1"/>
</dbReference>
<dbReference type="PANTHER" id="PTHR21071:SF4">
    <property type="entry name" value="UDP-N-ACETYLENOLPYRUVOYLGLUCOSAMINE REDUCTASE"/>
    <property type="match status" value="1"/>
</dbReference>
<evidence type="ECO:0000256" key="15">
    <source>
        <dbReference type="ARBA" id="ARBA00023306"/>
    </source>
</evidence>
<evidence type="ECO:0000256" key="16">
    <source>
        <dbReference type="ARBA" id="ARBA00023316"/>
    </source>
</evidence>
<organism evidence="21 22">
    <name type="scientific">Rurimicrobium arvi</name>
    <dbReference type="NCBI Taxonomy" id="2049916"/>
    <lineage>
        <taxon>Bacteria</taxon>
        <taxon>Pseudomonadati</taxon>
        <taxon>Bacteroidota</taxon>
        <taxon>Chitinophagia</taxon>
        <taxon>Chitinophagales</taxon>
        <taxon>Chitinophagaceae</taxon>
        <taxon>Rurimicrobium</taxon>
    </lineage>
</organism>
<proteinExistence type="inferred from homology"/>
<keyword evidence="15 19" id="KW-0131">Cell cycle</keyword>
<evidence type="ECO:0000256" key="1">
    <source>
        <dbReference type="ARBA" id="ARBA00001974"/>
    </source>
</evidence>
<keyword evidence="7 19" id="KW-0963">Cytoplasm</keyword>
<dbReference type="SUPFAM" id="SSF56176">
    <property type="entry name" value="FAD-binding/transporter-associated domain-like"/>
    <property type="match status" value="1"/>
</dbReference>
<evidence type="ECO:0000256" key="7">
    <source>
        <dbReference type="ARBA" id="ARBA00022490"/>
    </source>
</evidence>
<dbReference type="InterPro" id="IPR003170">
    <property type="entry name" value="MurB"/>
</dbReference>
<keyword evidence="9 19" id="KW-0285">Flavoprotein</keyword>
<comment type="caution">
    <text evidence="21">The sequence shown here is derived from an EMBL/GenBank/DDBJ whole genome shotgun (WGS) entry which is preliminary data.</text>
</comment>
<evidence type="ECO:0000256" key="18">
    <source>
        <dbReference type="ARBA" id="ARBA00048914"/>
    </source>
</evidence>
<evidence type="ECO:0000256" key="2">
    <source>
        <dbReference type="ARBA" id="ARBA00003921"/>
    </source>
</evidence>
<name>A0ABP8MWT2_9BACT</name>
<comment type="cofactor">
    <cofactor evidence="1 19">
        <name>FAD</name>
        <dbReference type="ChEBI" id="CHEBI:57692"/>
    </cofactor>
</comment>
<dbReference type="NCBIfam" id="TIGR00179">
    <property type="entry name" value="murB"/>
    <property type="match status" value="1"/>
</dbReference>
<dbReference type="InterPro" id="IPR036318">
    <property type="entry name" value="FAD-bd_PCMH-like_sf"/>
</dbReference>
<dbReference type="InterPro" id="IPR016167">
    <property type="entry name" value="FAD-bd_PCMH_sub1"/>
</dbReference>
<feature type="active site" description="Proton donor" evidence="19">
    <location>
        <position position="233"/>
    </location>
</feature>
<dbReference type="Pfam" id="PF02873">
    <property type="entry name" value="MurB_C"/>
    <property type="match status" value="1"/>
</dbReference>
<dbReference type="Gene3D" id="3.90.78.10">
    <property type="entry name" value="UDP-N-acetylenolpyruvoylglucosamine reductase, C-terminal domain"/>
    <property type="match status" value="1"/>
</dbReference>
<accession>A0ABP8MWT2</accession>
<keyword evidence="22" id="KW-1185">Reference proteome</keyword>
<evidence type="ECO:0000256" key="11">
    <source>
        <dbReference type="ARBA" id="ARBA00022857"/>
    </source>
</evidence>
<feature type="domain" description="FAD-binding PCMH-type" evidence="20">
    <location>
        <begin position="17"/>
        <end position="183"/>
    </location>
</feature>
<evidence type="ECO:0000259" key="20">
    <source>
        <dbReference type="PROSITE" id="PS51387"/>
    </source>
</evidence>
<evidence type="ECO:0000256" key="3">
    <source>
        <dbReference type="ARBA" id="ARBA00004496"/>
    </source>
</evidence>
<comment type="function">
    <text evidence="2 19">Cell wall formation.</text>
</comment>
<keyword evidence="8 19" id="KW-0132">Cell division</keyword>
<comment type="subcellular location">
    <subcellularLocation>
        <location evidence="3 19">Cytoplasm</location>
    </subcellularLocation>
</comment>
<dbReference type="EC" id="1.3.1.98" evidence="5 19"/>
<dbReference type="InterPro" id="IPR036635">
    <property type="entry name" value="MurB_C_sf"/>
</dbReference>
<dbReference type="NCBIfam" id="NF000755">
    <property type="entry name" value="PRK00046.1"/>
    <property type="match status" value="1"/>
</dbReference>
<keyword evidence="12 19" id="KW-0133">Cell shape</keyword>
<evidence type="ECO:0000256" key="14">
    <source>
        <dbReference type="ARBA" id="ARBA00023002"/>
    </source>
</evidence>
<dbReference type="SUPFAM" id="SSF56194">
    <property type="entry name" value="Uridine diphospho-N-Acetylenolpyruvylglucosamine reductase, MurB, C-terminal domain"/>
    <property type="match status" value="1"/>
</dbReference>
<dbReference type="InterPro" id="IPR006094">
    <property type="entry name" value="Oxid_FAD_bind_N"/>
</dbReference>
<evidence type="ECO:0000256" key="8">
    <source>
        <dbReference type="ARBA" id="ARBA00022618"/>
    </source>
</evidence>
<evidence type="ECO:0000256" key="13">
    <source>
        <dbReference type="ARBA" id="ARBA00022984"/>
    </source>
</evidence>
<evidence type="ECO:0000256" key="10">
    <source>
        <dbReference type="ARBA" id="ARBA00022827"/>
    </source>
</evidence>
<keyword evidence="14 19" id="KW-0560">Oxidoreductase</keyword>
<gene>
    <name evidence="19 21" type="primary">murB</name>
    <name evidence="21" type="ORF">GCM10023092_24300</name>
</gene>
<reference evidence="22" key="1">
    <citation type="journal article" date="2019" name="Int. J. Syst. Evol. Microbiol.">
        <title>The Global Catalogue of Microorganisms (GCM) 10K type strain sequencing project: providing services to taxonomists for standard genome sequencing and annotation.</title>
        <authorList>
            <consortium name="The Broad Institute Genomics Platform"/>
            <consortium name="The Broad Institute Genome Sequencing Center for Infectious Disease"/>
            <person name="Wu L."/>
            <person name="Ma J."/>
        </authorList>
    </citation>
    <scope>NUCLEOTIDE SEQUENCE [LARGE SCALE GENOMIC DNA]</scope>
    <source>
        <strain evidence="22">JCM 31921</strain>
    </source>
</reference>
<sequence>MEIQYQVPLKALNTFGIRSVADACVTVKETEELPALSGYTPKYILGGGSNVLLPAHVHGLVIRNELKGIRQTADQDDYVLLEVASGEVWHDFVMFVLSKGWSGVENMALIPGTVGAAPIQNIGAYGVEVKDVIEWVECFEWDSHAIRRLSAPDCRFGYRDSIFKQEYAGKSFITKVCFRLSKKAELNTSYGAIESELAVMGTDHPAPSDVAEAVMRIRRSKLPDPAQIGNAGSFFKNPTIPLAQYETLRETYPDMPSYRVDDSRVKVPAAWLIESCGWKGFREADAGVHQRQSLVLVNYGEANGEQLWALSERIVDSVWEKFQIRPEREVQVW</sequence>
<evidence type="ECO:0000313" key="22">
    <source>
        <dbReference type="Proteomes" id="UP001501410"/>
    </source>
</evidence>
<evidence type="ECO:0000256" key="6">
    <source>
        <dbReference type="ARBA" id="ARBA00015188"/>
    </source>
</evidence>
<dbReference type="RefSeq" id="WP_344827474.1">
    <property type="nucleotide sequence ID" value="NZ_BAABEZ010000022.1"/>
</dbReference>
<dbReference type="InterPro" id="IPR016166">
    <property type="entry name" value="FAD-bd_PCMH"/>
</dbReference>
<feature type="active site" evidence="19">
    <location>
        <position position="329"/>
    </location>
</feature>
<evidence type="ECO:0000256" key="12">
    <source>
        <dbReference type="ARBA" id="ARBA00022960"/>
    </source>
</evidence>